<feature type="signal peptide" evidence="2">
    <location>
        <begin position="1"/>
        <end position="32"/>
    </location>
</feature>
<gene>
    <name evidence="3" type="ORF">GYA93_10185</name>
</gene>
<comment type="caution">
    <text evidence="3">The sequence shown here is derived from an EMBL/GenBank/DDBJ whole genome shotgun (WGS) entry which is preliminary data.</text>
</comment>
<name>A0A7K3LNX3_9ACTN</name>
<feature type="transmembrane region" description="Helical" evidence="1">
    <location>
        <begin position="611"/>
        <end position="638"/>
    </location>
</feature>
<evidence type="ECO:0000313" key="3">
    <source>
        <dbReference type="EMBL" id="NDK89945.1"/>
    </source>
</evidence>
<keyword evidence="2" id="KW-0732">Signal</keyword>
<evidence type="ECO:0000256" key="1">
    <source>
        <dbReference type="SAM" id="Phobius"/>
    </source>
</evidence>
<organism evidence="3 4">
    <name type="scientific">Gordonia desulfuricans</name>
    <dbReference type="NCBI Taxonomy" id="89051"/>
    <lineage>
        <taxon>Bacteria</taxon>
        <taxon>Bacillati</taxon>
        <taxon>Actinomycetota</taxon>
        <taxon>Actinomycetes</taxon>
        <taxon>Mycobacteriales</taxon>
        <taxon>Gordoniaceae</taxon>
        <taxon>Gordonia</taxon>
    </lineage>
</organism>
<keyword evidence="1" id="KW-1133">Transmembrane helix</keyword>
<evidence type="ECO:0000313" key="4">
    <source>
        <dbReference type="Proteomes" id="UP000466307"/>
    </source>
</evidence>
<accession>A0A7K3LNX3</accession>
<feature type="chain" id="PRO_5039583728" description="Cellulose biosynthesis cyclic di-GMP-binding regulatory protein BcsB" evidence="2">
    <location>
        <begin position="33"/>
        <end position="648"/>
    </location>
</feature>
<reference evidence="3 4" key="1">
    <citation type="submission" date="2020-01" db="EMBL/GenBank/DDBJ databases">
        <title>Investigation of new actinobacteria for the biodesulphurisation of diesel fuel.</title>
        <authorList>
            <person name="Athi Narayanan S.M."/>
        </authorList>
    </citation>
    <scope>NUCLEOTIDE SEQUENCE [LARGE SCALE GENOMIC DNA]</scope>
    <source>
        <strain evidence="3 4">213E</strain>
    </source>
</reference>
<proteinExistence type="predicted"/>
<dbReference type="Proteomes" id="UP000466307">
    <property type="component" value="Unassembled WGS sequence"/>
</dbReference>
<protein>
    <recommendedName>
        <fullName evidence="5">Cellulose biosynthesis cyclic di-GMP-binding regulatory protein BcsB</fullName>
    </recommendedName>
</protein>
<dbReference type="AlphaFoldDB" id="A0A7K3LNX3"/>
<evidence type="ECO:0008006" key="5">
    <source>
        <dbReference type="Google" id="ProtNLM"/>
    </source>
</evidence>
<sequence>MPPGQGIRRAVRTALVCVLVAAAGAGPAAVVAAAPGDPPPPLGLEEIGSSPTVTFLGQQGQVSLSIPVPQNLTPAELRGTANLPAFVTGGQVDVMQGDRLVSRTEIDPRPSAPIVIPLDGLRVTDNAADLTLRTYLTVDGICRFTPDTAFRITDSTVTFTGRESIPRTVSEFLPPVLRNLTIIVPDDVNGAEGAAAVDLAAAVTAHYGTATTGIDAVGRPRSDLRPATAPGPLQRQIVIDSDADTGLTLRSGPGGSTYLVIGGPEDQLEVQTQLLTSDLASIAMSSSAVAGPLYDAPQVAMDVQRLSDLGVADQQVISSSWPSIAFGIDQTRLGRASRDVRVQLIGSYAPAGGDGTVLSVRVGNRVLATLPTDSSGTFNAWVDIPGDVMKRYTEVTVTLERGGVQEGCGTGTRSSLSLSAAGEVSTALADPPSPAGFDSVPQSMMPWVQLAWTHGDVDDVARGVALVAGLAHLSSVPLGIDVVPMSEAVSSELPAILIAADGEGLPDLPLPVSSDGSTVTVRSASGSTSRVTLTPQIRYGAVQVAQQGGRTVLVANSTADAADLDRLLTWLSAEDRWQGVNGDAVIQVSGRQPVYVDSASAVSVPADDSSFGIGAATAVVVGVIVGAMIVAAVVILLVRLRRRTTPRG</sequence>
<dbReference type="EMBL" id="JAADZU010000027">
    <property type="protein sequence ID" value="NDK89945.1"/>
    <property type="molecule type" value="Genomic_DNA"/>
</dbReference>
<evidence type="ECO:0000256" key="2">
    <source>
        <dbReference type="SAM" id="SignalP"/>
    </source>
</evidence>
<keyword evidence="1" id="KW-0472">Membrane</keyword>
<keyword evidence="4" id="KW-1185">Reference proteome</keyword>
<keyword evidence="1" id="KW-0812">Transmembrane</keyword>